<dbReference type="AlphaFoldDB" id="A0A4R6BWW8"/>
<dbReference type="PANTHER" id="PTHR40072">
    <property type="entry name" value="MOLYBDOPTERIN-GUANINE DINUCLEOTIDE BIOSYNTHESIS ADAPTER PROTEIN-RELATED"/>
    <property type="match status" value="1"/>
</dbReference>
<sequence>MVILQVVGYKKSGKTTVINQLIGAAKQLGLQIAVIKHHGDNSGNEIDIPLERDHLTYMAGGADESIIQGYQYIHKLMTSREQTLDDLIKEVSTDPDLILVEGYKRADYPKIVLLRNESDKELSGLKHIIKIIHTADLTHINYTEIIQGLINDETI</sequence>
<dbReference type="SUPFAM" id="SSF52540">
    <property type="entry name" value="P-loop containing nucleoside triphosphate hydrolases"/>
    <property type="match status" value="1"/>
</dbReference>
<keyword evidence="3" id="KW-1185">Reference proteome</keyword>
<proteinExistence type="predicted"/>
<dbReference type="Pfam" id="PF03205">
    <property type="entry name" value="MobB"/>
    <property type="match status" value="1"/>
</dbReference>
<organism evidence="2 3">
    <name type="scientific">Macrococcus lamae</name>
    <dbReference type="NCBI Taxonomy" id="198484"/>
    <lineage>
        <taxon>Bacteria</taxon>
        <taxon>Bacillati</taxon>
        <taxon>Bacillota</taxon>
        <taxon>Bacilli</taxon>
        <taxon>Bacillales</taxon>
        <taxon>Staphylococcaceae</taxon>
        <taxon>Macrococcus</taxon>
    </lineage>
</organism>
<accession>A0A4R6BWW8</accession>
<reference evidence="2 3" key="1">
    <citation type="submission" date="2019-01" db="EMBL/GenBank/DDBJ databases">
        <title>Draft genome sequences of the type strains of six Macrococcus species.</title>
        <authorList>
            <person name="Mazhar S."/>
            <person name="Altermann E."/>
            <person name="Hill C."/>
            <person name="Mcauliffe O."/>
        </authorList>
    </citation>
    <scope>NUCLEOTIDE SEQUENCE [LARGE SCALE GENOMIC DNA]</scope>
    <source>
        <strain evidence="2 3">CCM4815</strain>
    </source>
</reference>
<feature type="domain" description="Molybdopterin-guanine dinucleotide biosynthesis protein B (MobB)" evidence="1">
    <location>
        <begin position="3"/>
        <end position="131"/>
    </location>
</feature>
<dbReference type="OrthoDB" id="9786803at2"/>
<dbReference type="PANTHER" id="PTHR40072:SF1">
    <property type="entry name" value="MOLYBDOPTERIN-GUANINE DINUCLEOTIDE BIOSYNTHESIS ADAPTER PROTEIN"/>
    <property type="match status" value="1"/>
</dbReference>
<comment type="caution">
    <text evidence="2">The sequence shown here is derived from an EMBL/GenBank/DDBJ whole genome shotgun (WGS) entry which is preliminary data.</text>
</comment>
<dbReference type="Proteomes" id="UP000294802">
    <property type="component" value="Unassembled WGS sequence"/>
</dbReference>
<dbReference type="InterPro" id="IPR052539">
    <property type="entry name" value="MGD_biosynthesis_adapter"/>
</dbReference>
<gene>
    <name evidence="2" type="primary">mobB</name>
    <name evidence="2" type="ORF">ERX29_01960</name>
</gene>
<protein>
    <submittedName>
        <fullName evidence="2">Molybdopterin-guanine dinucleotide biosynthesis protein B</fullName>
    </submittedName>
</protein>
<dbReference type="RefSeq" id="WP_133443007.1">
    <property type="nucleotide sequence ID" value="NZ_SCWB01000002.1"/>
</dbReference>
<dbReference type="NCBIfam" id="TIGR00176">
    <property type="entry name" value="mobB"/>
    <property type="match status" value="1"/>
</dbReference>
<dbReference type="GO" id="GO:0005525">
    <property type="term" value="F:GTP binding"/>
    <property type="evidence" value="ECO:0007669"/>
    <property type="project" value="InterPro"/>
</dbReference>
<dbReference type="EMBL" id="SCWB01000002">
    <property type="protein sequence ID" value="TDM12792.1"/>
    <property type="molecule type" value="Genomic_DNA"/>
</dbReference>
<dbReference type="GO" id="GO:0006777">
    <property type="term" value="P:Mo-molybdopterin cofactor biosynthetic process"/>
    <property type="evidence" value="ECO:0007669"/>
    <property type="project" value="InterPro"/>
</dbReference>
<dbReference type="Gene3D" id="3.40.50.300">
    <property type="entry name" value="P-loop containing nucleotide triphosphate hydrolases"/>
    <property type="match status" value="1"/>
</dbReference>
<dbReference type="InterPro" id="IPR027417">
    <property type="entry name" value="P-loop_NTPase"/>
</dbReference>
<evidence type="ECO:0000313" key="2">
    <source>
        <dbReference type="EMBL" id="TDM12792.1"/>
    </source>
</evidence>
<dbReference type="InterPro" id="IPR004435">
    <property type="entry name" value="MobB_dom"/>
</dbReference>
<evidence type="ECO:0000259" key="1">
    <source>
        <dbReference type="Pfam" id="PF03205"/>
    </source>
</evidence>
<name>A0A4R6BWW8_9STAP</name>
<evidence type="ECO:0000313" key="3">
    <source>
        <dbReference type="Proteomes" id="UP000294802"/>
    </source>
</evidence>